<dbReference type="AlphaFoldDB" id="A0A5C3F0A1"/>
<evidence type="ECO:0000313" key="1">
    <source>
        <dbReference type="EMBL" id="SPO37944.1"/>
    </source>
</evidence>
<sequence>MTDAARVLIPAHQNGGCTASRDGRARRPWRVRCDEFDDGVVRQLKAGGGPVTSARPRALRLSTFAPRSAIIEPDVERILTARRLRCRLPADPPCRLPMHFANRKRSRARRIETWPTHLIYDRT</sequence>
<dbReference type="Proteomes" id="UP000323386">
    <property type="component" value="Unassembled WGS sequence"/>
</dbReference>
<protein>
    <submittedName>
        <fullName evidence="1">Uncharacterized protein</fullName>
    </submittedName>
</protein>
<proteinExistence type="predicted"/>
<accession>A0A5C3F0A1</accession>
<reference evidence="1 2" key="1">
    <citation type="submission" date="2018-03" db="EMBL/GenBank/DDBJ databases">
        <authorList>
            <person name="Guldener U."/>
        </authorList>
    </citation>
    <scope>NUCLEOTIDE SEQUENCE [LARGE SCALE GENOMIC DNA]</scope>
    <source>
        <strain evidence="1 2">DAOM196992</strain>
    </source>
</reference>
<name>A0A5C3F0A1_9BASI</name>
<evidence type="ECO:0000313" key="2">
    <source>
        <dbReference type="Proteomes" id="UP000323386"/>
    </source>
</evidence>
<gene>
    <name evidence="1" type="ORF">PSFLO_03421</name>
</gene>
<organism evidence="1 2">
    <name type="scientific">Pseudozyma flocculosa</name>
    <dbReference type="NCBI Taxonomy" id="84751"/>
    <lineage>
        <taxon>Eukaryota</taxon>
        <taxon>Fungi</taxon>
        <taxon>Dikarya</taxon>
        <taxon>Basidiomycota</taxon>
        <taxon>Ustilaginomycotina</taxon>
        <taxon>Ustilaginomycetes</taxon>
        <taxon>Ustilaginales</taxon>
        <taxon>Ustilaginaceae</taxon>
        <taxon>Pseudozyma</taxon>
    </lineage>
</organism>
<dbReference type="EMBL" id="OOIP01000008">
    <property type="protein sequence ID" value="SPO37944.1"/>
    <property type="molecule type" value="Genomic_DNA"/>
</dbReference>
<keyword evidence="2" id="KW-1185">Reference proteome</keyword>